<dbReference type="Pfam" id="PF01535">
    <property type="entry name" value="PPR"/>
    <property type="match status" value="3"/>
</dbReference>
<organism evidence="5">
    <name type="scientific">Selaginella moellendorffii</name>
    <name type="common">Spikemoss</name>
    <dbReference type="NCBI Taxonomy" id="88036"/>
    <lineage>
        <taxon>Eukaryota</taxon>
        <taxon>Viridiplantae</taxon>
        <taxon>Streptophyta</taxon>
        <taxon>Embryophyta</taxon>
        <taxon>Tracheophyta</taxon>
        <taxon>Lycopodiopsida</taxon>
        <taxon>Selaginellales</taxon>
        <taxon>Selaginellaceae</taxon>
        <taxon>Selaginella</taxon>
    </lineage>
</organism>
<evidence type="ECO:0000256" key="3">
    <source>
        <dbReference type="SAM" id="MobiDB-lite"/>
    </source>
</evidence>
<dbReference type="PROSITE" id="PS51375">
    <property type="entry name" value="PPR"/>
    <property type="match status" value="2"/>
</dbReference>
<dbReference type="EMBL" id="GL377584">
    <property type="protein sequence ID" value="EFJ26682.1"/>
    <property type="molecule type" value="Genomic_DNA"/>
</dbReference>
<feature type="repeat" description="PPR" evidence="2">
    <location>
        <begin position="82"/>
        <end position="116"/>
    </location>
</feature>
<dbReference type="Gramene" id="EFJ26682">
    <property type="protein sequence ID" value="EFJ26682"/>
    <property type="gene ID" value="SELMODRAFT_413076"/>
</dbReference>
<dbReference type="KEGG" id="smo:SELMODRAFT_413076"/>
<dbReference type="eggNOG" id="KOG4197">
    <property type="taxonomic scope" value="Eukaryota"/>
</dbReference>
<evidence type="ECO:0000313" key="4">
    <source>
        <dbReference type="EMBL" id="EFJ26682.1"/>
    </source>
</evidence>
<gene>
    <name evidence="4" type="ORF">SELMODRAFT_413076</name>
</gene>
<evidence type="ECO:0000313" key="5">
    <source>
        <dbReference type="Proteomes" id="UP000001514"/>
    </source>
</evidence>
<dbReference type="Proteomes" id="UP000001514">
    <property type="component" value="Unassembled WGS sequence"/>
</dbReference>
<dbReference type="InterPro" id="IPR011990">
    <property type="entry name" value="TPR-like_helical_dom_sf"/>
</dbReference>
<dbReference type="NCBIfam" id="TIGR00756">
    <property type="entry name" value="PPR"/>
    <property type="match status" value="1"/>
</dbReference>
<dbReference type="InterPro" id="IPR046960">
    <property type="entry name" value="PPR_At4g14850-like_plant"/>
</dbReference>
<dbReference type="InterPro" id="IPR002885">
    <property type="entry name" value="PPR_rpt"/>
</dbReference>
<dbReference type="AlphaFoldDB" id="D8RN93"/>
<dbReference type="InParanoid" id="D8RN93"/>
<dbReference type="STRING" id="88036.D8RN93"/>
<dbReference type="Pfam" id="PF13041">
    <property type="entry name" value="PPR_2"/>
    <property type="match status" value="1"/>
</dbReference>
<name>D8RN93_SELML</name>
<protein>
    <recommendedName>
        <fullName evidence="6">Pentacotripeptide-repeat region of PRORP domain-containing protein</fullName>
    </recommendedName>
</protein>
<dbReference type="Gene3D" id="1.25.40.10">
    <property type="entry name" value="Tetratricopeptide repeat domain"/>
    <property type="match status" value="3"/>
</dbReference>
<evidence type="ECO:0000256" key="1">
    <source>
        <dbReference type="ARBA" id="ARBA00022737"/>
    </source>
</evidence>
<sequence length="751" mass="83807">MLRGLHRRKLSFKRRRRIRYPREPWVSQGLADAVDSLEQSYSPNRVNPSVYASLLRRCAREHAFSYGVRIHRHMDATKYLDDTSMANLLIRMYSRCGNLEWGSQVFETMDKRTVQSWNAFLGMLARNDGSGKMVYRNFRRMLLQRAVPDAVSFALAIRACGQLRDLSSGTEFHNLLIDRRVRQDHKLQSAIIYMYGKCGRLDTAIQVFGDVRFKETPVWNAVIAALWRWKQHDRALEFYWAMAVEGKRPDSTTYAAVLEICVAAGRLELGSRVVERIASEGLDRVCGSDLQLALVKIYAQCRRFDRVKAAAARMSGACWNYCFEVCARGGFSVDALELYTVMRARATSPDPESFVLVLGSCRHPEHLSQGKAIHARAVATTVKHSARLVAALVRMYSECGSLENARLLFKRSSSGKEILVWNAMLEAYVRHGEFGECLALFDAMKSASMDPNEQTLSSVFAACCDEKNFARGKELASSLAKTSAFTSNTLRDVLNMYALCGDWKNAKLAFDALAIKEGFVWATLASAYLAEGRCVRKEWNTAWAETRERPWTRPLFCGKVVSVAILCRGQGCNNGALALPAEINVQSKGSQPGRGVRVPWNSEKRRRTVDHTWLKNKLSVGAPSPLPRVVDLDNVPPSNVAWNAFHQVDDEEISILPESLHPPPHRHPLHPQLHDPGNSRQLLPVAGERVEHHGIVLVGKIAPGDDEVKQPTSSSAEAANTEPGHLRQATPVAAKKLPVARVGDLDGTLSA</sequence>
<keyword evidence="5" id="KW-1185">Reference proteome</keyword>
<reference evidence="4 5" key="1">
    <citation type="journal article" date="2011" name="Science">
        <title>The Selaginella genome identifies genetic changes associated with the evolution of vascular plants.</title>
        <authorList>
            <person name="Banks J.A."/>
            <person name="Nishiyama T."/>
            <person name="Hasebe M."/>
            <person name="Bowman J.L."/>
            <person name="Gribskov M."/>
            <person name="dePamphilis C."/>
            <person name="Albert V.A."/>
            <person name="Aono N."/>
            <person name="Aoyama T."/>
            <person name="Ambrose B.A."/>
            <person name="Ashton N.W."/>
            <person name="Axtell M.J."/>
            <person name="Barker E."/>
            <person name="Barker M.S."/>
            <person name="Bennetzen J.L."/>
            <person name="Bonawitz N.D."/>
            <person name="Chapple C."/>
            <person name="Cheng C."/>
            <person name="Correa L.G."/>
            <person name="Dacre M."/>
            <person name="DeBarry J."/>
            <person name="Dreyer I."/>
            <person name="Elias M."/>
            <person name="Engstrom E.M."/>
            <person name="Estelle M."/>
            <person name="Feng L."/>
            <person name="Finet C."/>
            <person name="Floyd S.K."/>
            <person name="Frommer W.B."/>
            <person name="Fujita T."/>
            <person name="Gramzow L."/>
            <person name="Gutensohn M."/>
            <person name="Harholt J."/>
            <person name="Hattori M."/>
            <person name="Heyl A."/>
            <person name="Hirai T."/>
            <person name="Hiwatashi Y."/>
            <person name="Ishikawa M."/>
            <person name="Iwata M."/>
            <person name="Karol K.G."/>
            <person name="Koehler B."/>
            <person name="Kolukisaoglu U."/>
            <person name="Kubo M."/>
            <person name="Kurata T."/>
            <person name="Lalonde S."/>
            <person name="Li K."/>
            <person name="Li Y."/>
            <person name="Litt A."/>
            <person name="Lyons E."/>
            <person name="Manning G."/>
            <person name="Maruyama T."/>
            <person name="Michael T.P."/>
            <person name="Mikami K."/>
            <person name="Miyazaki S."/>
            <person name="Morinaga S."/>
            <person name="Murata T."/>
            <person name="Mueller-Roeber B."/>
            <person name="Nelson D.R."/>
            <person name="Obara M."/>
            <person name="Oguri Y."/>
            <person name="Olmstead R.G."/>
            <person name="Onodera N."/>
            <person name="Petersen B.L."/>
            <person name="Pils B."/>
            <person name="Prigge M."/>
            <person name="Rensing S.A."/>
            <person name="Riano-Pachon D.M."/>
            <person name="Roberts A.W."/>
            <person name="Sato Y."/>
            <person name="Scheller H.V."/>
            <person name="Schulz B."/>
            <person name="Schulz C."/>
            <person name="Shakirov E.V."/>
            <person name="Shibagaki N."/>
            <person name="Shinohara N."/>
            <person name="Shippen D.E."/>
            <person name="Soerensen I."/>
            <person name="Sotooka R."/>
            <person name="Sugimoto N."/>
            <person name="Sugita M."/>
            <person name="Sumikawa N."/>
            <person name="Tanurdzic M."/>
            <person name="Theissen G."/>
            <person name="Ulvskov P."/>
            <person name="Wakazuki S."/>
            <person name="Weng J.K."/>
            <person name="Willats W.W."/>
            <person name="Wipf D."/>
            <person name="Wolf P.G."/>
            <person name="Yang L."/>
            <person name="Zimmer A.D."/>
            <person name="Zhu Q."/>
            <person name="Mitros T."/>
            <person name="Hellsten U."/>
            <person name="Loque D."/>
            <person name="Otillar R."/>
            <person name="Salamov A."/>
            <person name="Schmutz J."/>
            <person name="Shapiro H."/>
            <person name="Lindquist E."/>
            <person name="Lucas S."/>
            <person name="Rokhsar D."/>
            <person name="Grigoriev I.V."/>
        </authorList>
    </citation>
    <scope>NUCLEOTIDE SEQUENCE [LARGE SCALE GENOMIC DNA]</scope>
</reference>
<feature type="repeat" description="PPR" evidence="2">
    <location>
        <begin position="417"/>
        <end position="451"/>
    </location>
</feature>
<dbReference type="GO" id="GO:0009451">
    <property type="term" value="P:RNA modification"/>
    <property type="evidence" value="ECO:0007669"/>
    <property type="project" value="InterPro"/>
</dbReference>
<evidence type="ECO:0000256" key="2">
    <source>
        <dbReference type="PROSITE-ProRule" id="PRU00708"/>
    </source>
</evidence>
<proteinExistence type="predicted"/>
<dbReference type="GO" id="GO:0003723">
    <property type="term" value="F:RNA binding"/>
    <property type="evidence" value="ECO:0007669"/>
    <property type="project" value="InterPro"/>
</dbReference>
<dbReference type="HOGENOM" id="CLU_370642_0_0_1"/>
<feature type="region of interest" description="Disordered" evidence="3">
    <location>
        <begin position="703"/>
        <end position="733"/>
    </location>
</feature>
<evidence type="ECO:0008006" key="6">
    <source>
        <dbReference type="Google" id="ProtNLM"/>
    </source>
</evidence>
<keyword evidence="1" id="KW-0677">Repeat</keyword>
<accession>D8RN93</accession>
<dbReference type="PANTHER" id="PTHR47926">
    <property type="entry name" value="PENTATRICOPEPTIDE REPEAT-CONTAINING PROTEIN"/>
    <property type="match status" value="1"/>
</dbReference>